<dbReference type="EMBL" id="NHOQ01000293">
    <property type="protein sequence ID" value="PWA31477.1"/>
    <property type="molecule type" value="Genomic_DNA"/>
</dbReference>
<gene>
    <name evidence="1" type="ORF">CCH79_00002987</name>
</gene>
<dbReference type="STRING" id="33528.ENSGAFP00000027456"/>
<organism evidence="1 2">
    <name type="scientific">Gambusia affinis</name>
    <name type="common">Western mosquitofish</name>
    <name type="synonym">Heterandria affinis</name>
    <dbReference type="NCBI Taxonomy" id="33528"/>
    <lineage>
        <taxon>Eukaryota</taxon>
        <taxon>Metazoa</taxon>
        <taxon>Chordata</taxon>
        <taxon>Craniata</taxon>
        <taxon>Vertebrata</taxon>
        <taxon>Euteleostomi</taxon>
        <taxon>Actinopterygii</taxon>
        <taxon>Neopterygii</taxon>
        <taxon>Teleostei</taxon>
        <taxon>Neoteleostei</taxon>
        <taxon>Acanthomorphata</taxon>
        <taxon>Ovalentaria</taxon>
        <taxon>Atherinomorphae</taxon>
        <taxon>Cyprinodontiformes</taxon>
        <taxon>Poeciliidae</taxon>
        <taxon>Poeciliinae</taxon>
        <taxon>Gambusia</taxon>
    </lineage>
</organism>
<accession>A0A315W6V3</accession>
<comment type="caution">
    <text evidence="1">The sequence shown here is derived from an EMBL/GenBank/DDBJ whole genome shotgun (WGS) entry which is preliminary data.</text>
</comment>
<dbReference type="AlphaFoldDB" id="A0A315W6V3"/>
<proteinExistence type="predicted"/>
<keyword evidence="2" id="KW-1185">Reference proteome</keyword>
<evidence type="ECO:0000313" key="2">
    <source>
        <dbReference type="Proteomes" id="UP000250572"/>
    </source>
</evidence>
<sequence length="80" mass="8533">MSKQRVITLACLAWLTPFCFIAVNTILRRSGPTAASEHRSACYRSACSSVRLSSTAATTLRKTDVLSVIFTPNTGGLPAS</sequence>
<dbReference type="Proteomes" id="UP000250572">
    <property type="component" value="Unassembled WGS sequence"/>
</dbReference>
<name>A0A315W6V3_GAMAF</name>
<protein>
    <submittedName>
        <fullName evidence="1">Uncharacterized protein</fullName>
    </submittedName>
</protein>
<reference evidence="1 2" key="1">
    <citation type="journal article" date="2018" name="G3 (Bethesda)">
        <title>A High-Quality Reference Genome for the Invasive Mosquitofish Gambusia affinis Using a Chicago Library.</title>
        <authorList>
            <person name="Hoffberg S.L."/>
            <person name="Troendle N.J."/>
            <person name="Glenn T.C."/>
            <person name="Mahmud O."/>
            <person name="Louha S."/>
            <person name="Chalopin D."/>
            <person name="Bennetzen J.L."/>
            <person name="Mauricio R."/>
        </authorList>
    </citation>
    <scope>NUCLEOTIDE SEQUENCE [LARGE SCALE GENOMIC DNA]</scope>
    <source>
        <strain evidence="1">NE01/NJP1002.9</strain>
        <tissue evidence="1">Muscle</tissue>
    </source>
</reference>
<evidence type="ECO:0000313" key="1">
    <source>
        <dbReference type="EMBL" id="PWA31477.1"/>
    </source>
</evidence>